<comment type="caution">
    <text evidence="2">The sequence shown here is derived from an EMBL/GenBank/DDBJ whole genome shotgun (WGS) entry which is preliminary data.</text>
</comment>
<dbReference type="EMBL" id="JADCNL010000013">
    <property type="protein sequence ID" value="KAG0455180.1"/>
    <property type="molecule type" value="Genomic_DNA"/>
</dbReference>
<accession>A0A835PJQ7</accession>
<evidence type="ECO:0000313" key="3">
    <source>
        <dbReference type="EMBL" id="KAG0456351.1"/>
    </source>
</evidence>
<feature type="region of interest" description="Disordered" evidence="1">
    <location>
        <begin position="84"/>
        <end position="119"/>
    </location>
</feature>
<name>A0A835PJQ7_VANPL</name>
<proteinExistence type="predicted"/>
<gene>
    <name evidence="3" type="ORF">HPP92_024139</name>
    <name evidence="2" type="ORF">HPP92_024472</name>
</gene>
<evidence type="ECO:0000313" key="4">
    <source>
        <dbReference type="Proteomes" id="UP000636800"/>
    </source>
</evidence>
<dbReference type="Proteomes" id="UP000636800">
    <property type="component" value="Chromosome 13"/>
</dbReference>
<evidence type="ECO:0000313" key="2">
    <source>
        <dbReference type="EMBL" id="KAG0455180.1"/>
    </source>
</evidence>
<evidence type="ECO:0000256" key="1">
    <source>
        <dbReference type="SAM" id="MobiDB-lite"/>
    </source>
</evidence>
<evidence type="ECO:0000313" key="5">
    <source>
        <dbReference type="Proteomes" id="UP000639772"/>
    </source>
</evidence>
<protein>
    <submittedName>
        <fullName evidence="2">Uncharacterized protein</fullName>
    </submittedName>
</protein>
<reference evidence="4 5" key="1">
    <citation type="journal article" date="2020" name="Nat. Food">
        <title>A phased Vanilla planifolia genome enables genetic improvement of flavour and production.</title>
        <authorList>
            <person name="Hasing T."/>
            <person name="Tang H."/>
            <person name="Brym M."/>
            <person name="Khazi F."/>
            <person name="Huang T."/>
            <person name="Chambers A.H."/>
        </authorList>
    </citation>
    <scope>NUCLEOTIDE SEQUENCE [LARGE SCALE GENOMIC DNA]</scope>
    <source>
        <tissue evidence="2">Leaf</tissue>
    </source>
</reference>
<dbReference type="AlphaFoldDB" id="A0A835PJQ7"/>
<dbReference type="EMBL" id="JADCNM010000013">
    <property type="protein sequence ID" value="KAG0456351.1"/>
    <property type="molecule type" value="Genomic_DNA"/>
</dbReference>
<organism evidence="2 4">
    <name type="scientific">Vanilla planifolia</name>
    <name type="common">Vanilla</name>
    <dbReference type="NCBI Taxonomy" id="51239"/>
    <lineage>
        <taxon>Eukaryota</taxon>
        <taxon>Viridiplantae</taxon>
        <taxon>Streptophyta</taxon>
        <taxon>Embryophyta</taxon>
        <taxon>Tracheophyta</taxon>
        <taxon>Spermatophyta</taxon>
        <taxon>Magnoliopsida</taxon>
        <taxon>Liliopsida</taxon>
        <taxon>Asparagales</taxon>
        <taxon>Orchidaceae</taxon>
        <taxon>Vanilloideae</taxon>
        <taxon>Vanilleae</taxon>
        <taxon>Vanilla</taxon>
    </lineage>
</organism>
<dbReference type="Proteomes" id="UP000639772">
    <property type="component" value="Chromosome 13"/>
</dbReference>
<sequence>MRWDEDRFKLPPFGTLLLSQLLSCTSMTNENSGYLVNILVNLSGKPSLLVNRKAEDLMKHPHHTLLHQLTLLIDPRPIIVRRNRKTVKSSIQPLPSSGHRSHREAHGKGSGVAEEKAPA</sequence>
<keyword evidence="4" id="KW-1185">Reference proteome</keyword>